<dbReference type="CDD" id="cd08261">
    <property type="entry name" value="Zn_ADH7"/>
    <property type="match status" value="1"/>
</dbReference>
<keyword evidence="1" id="KW-0560">Oxidoreductase</keyword>
<feature type="domain" description="Alcohol dehydrogenase-like C-terminal" evidence="2">
    <location>
        <begin position="169"/>
        <end position="293"/>
    </location>
</feature>
<dbReference type="AlphaFoldDB" id="A0A0A1W5I7"/>
<evidence type="ECO:0000256" key="1">
    <source>
        <dbReference type="ARBA" id="ARBA00023002"/>
    </source>
</evidence>
<dbReference type="Gene3D" id="3.40.50.720">
    <property type="entry name" value="NAD(P)-binding Rossmann-like Domain"/>
    <property type="match status" value="1"/>
</dbReference>
<evidence type="ECO:0000259" key="3">
    <source>
        <dbReference type="Pfam" id="PF08240"/>
    </source>
</evidence>
<reference evidence="4 5" key="1">
    <citation type="submission" date="2014-11" db="EMBL/GenBank/DDBJ databases">
        <title>Whole genome shotgun sequence of Sphingomonas parapaucimobilis NBRC 15100.</title>
        <authorList>
            <person name="Katano-Makiyama Y."/>
            <person name="Hosoyama A."/>
            <person name="Hashimoto M."/>
            <person name="Hosoyama Y."/>
            <person name="Noguchi M."/>
            <person name="Numata M."/>
            <person name="Tsuchikane K."/>
            <person name="Hirakata S."/>
            <person name="Uohara A."/>
            <person name="Shimodaira J."/>
            <person name="Ohji S."/>
            <person name="Ichikawa N."/>
            <person name="Kimura A."/>
            <person name="Yamazoe A."/>
            <person name="Fujita N."/>
        </authorList>
    </citation>
    <scope>NUCLEOTIDE SEQUENCE [LARGE SCALE GENOMIC DNA]</scope>
    <source>
        <strain evidence="4 5">NBRC 15100</strain>
    </source>
</reference>
<evidence type="ECO:0000313" key="5">
    <source>
        <dbReference type="Proteomes" id="UP000032305"/>
    </source>
</evidence>
<dbReference type="Pfam" id="PF08240">
    <property type="entry name" value="ADH_N"/>
    <property type="match status" value="1"/>
</dbReference>
<comment type="caution">
    <text evidence="4">The sequence shown here is derived from an EMBL/GenBank/DDBJ whole genome shotgun (WGS) entry which is preliminary data.</text>
</comment>
<protein>
    <submittedName>
        <fullName evidence="4">Putative L-galactonate oxidoreductase</fullName>
    </submittedName>
</protein>
<evidence type="ECO:0000259" key="2">
    <source>
        <dbReference type="Pfam" id="PF00107"/>
    </source>
</evidence>
<name>A0A0A1W5I7_9SPHN</name>
<dbReference type="OrthoDB" id="9773078at2"/>
<dbReference type="Pfam" id="PF00107">
    <property type="entry name" value="ADH_zinc_N"/>
    <property type="match status" value="1"/>
</dbReference>
<dbReference type="PANTHER" id="PTHR43401">
    <property type="entry name" value="L-THREONINE 3-DEHYDROGENASE"/>
    <property type="match status" value="1"/>
</dbReference>
<dbReference type="SUPFAM" id="SSF51735">
    <property type="entry name" value="NAD(P)-binding Rossmann-fold domains"/>
    <property type="match status" value="1"/>
</dbReference>
<proteinExistence type="predicted"/>
<accession>A0A0A1W5I7</accession>
<dbReference type="InterPro" id="IPR013154">
    <property type="entry name" value="ADH-like_N"/>
</dbReference>
<dbReference type="SUPFAM" id="SSF50129">
    <property type="entry name" value="GroES-like"/>
    <property type="match status" value="1"/>
</dbReference>
<organism evidence="4 5">
    <name type="scientific">Sphingomonas parapaucimobilis NBRC 15100</name>
    <dbReference type="NCBI Taxonomy" id="1219049"/>
    <lineage>
        <taxon>Bacteria</taxon>
        <taxon>Pseudomonadati</taxon>
        <taxon>Pseudomonadota</taxon>
        <taxon>Alphaproteobacteria</taxon>
        <taxon>Sphingomonadales</taxon>
        <taxon>Sphingomonadaceae</taxon>
        <taxon>Sphingomonas</taxon>
    </lineage>
</organism>
<dbReference type="InterPro" id="IPR050129">
    <property type="entry name" value="Zn_alcohol_dh"/>
</dbReference>
<gene>
    <name evidence="4" type="ORF">SP5_035_00070</name>
</gene>
<dbReference type="InterPro" id="IPR011032">
    <property type="entry name" value="GroES-like_sf"/>
</dbReference>
<dbReference type="eggNOG" id="COG1063">
    <property type="taxonomic scope" value="Bacteria"/>
</dbReference>
<dbReference type="Proteomes" id="UP000032305">
    <property type="component" value="Unassembled WGS sequence"/>
</dbReference>
<sequence>MKALVCVQPHDIRVEDRPVPVRGEGEVLIRMRRAGICGTDYHIYGGKHPFLEYPRLIGHELAGEIAEVPEGSAFTVGQVVTVNPYIACGTCRACRRGKPNCCARISVLGVHGDGGMCELLAVPESAVIDAVGLSLDQAAMVEFLAIGAHAVRRAGVAEGESVAVIGAGPIGIAAALFARIAGAGRIVLVDTRAPRLAYARDHLGFGEGVVADEALGATLAGMTGGEMFDHVFDATGNIHAMRAGLNWVAHGGSYTLVGVCKDDLVFPDPEFHKRETTLVASRNALSVDFDHVIASIRSGAVPTDAIRTHTLTLDEAPTRLPQLIDEADSVLKAIITIA</sequence>
<dbReference type="InterPro" id="IPR036291">
    <property type="entry name" value="NAD(P)-bd_dom_sf"/>
</dbReference>
<dbReference type="Gene3D" id="3.90.180.10">
    <property type="entry name" value="Medium-chain alcohol dehydrogenases, catalytic domain"/>
    <property type="match status" value="1"/>
</dbReference>
<keyword evidence="5" id="KW-1185">Reference proteome</keyword>
<dbReference type="EMBL" id="BBPI01000035">
    <property type="protein sequence ID" value="GAM00608.1"/>
    <property type="molecule type" value="Genomic_DNA"/>
</dbReference>
<evidence type="ECO:0000313" key="4">
    <source>
        <dbReference type="EMBL" id="GAM00608.1"/>
    </source>
</evidence>
<dbReference type="GO" id="GO:0016491">
    <property type="term" value="F:oxidoreductase activity"/>
    <property type="evidence" value="ECO:0007669"/>
    <property type="project" value="UniProtKB-KW"/>
</dbReference>
<dbReference type="RefSeq" id="WP_042485853.1">
    <property type="nucleotide sequence ID" value="NZ_BBPI01000035.1"/>
</dbReference>
<feature type="domain" description="Alcohol dehydrogenase-like N-terminal" evidence="3">
    <location>
        <begin position="23"/>
        <end position="128"/>
    </location>
</feature>
<dbReference type="InterPro" id="IPR013149">
    <property type="entry name" value="ADH-like_C"/>
</dbReference>
<dbReference type="PANTHER" id="PTHR43401:SF3">
    <property type="entry name" value="L-GALACTONATE-5-DEHYDROGENASE"/>
    <property type="match status" value="1"/>
</dbReference>